<proteinExistence type="predicted"/>
<gene>
    <name evidence="1" type="ORF">GCM10009639_06730</name>
</gene>
<evidence type="ECO:0000313" key="1">
    <source>
        <dbReference type="EMBL" id="GAA1384818.1"/>
    </source>
</evidence>
<evidence type="ECO:0000313" key="2">
    <source>
        <dbReference type="Proteomes" id="UP001499863"/>
    </source>
</evidence>
<accession>A0ABN1XPC0</accession>
<dbReference type="Proteomes" id="UP001499863">
    <property type="component" value="Unassembled WGS sequence"/>
</dbReference>
<reference evidence="1 2" key="1">
    <citation type="journal article" date="2019" name="Int. J. Syst. Evol. Microbiol.">
        <title>The Global Catalogue of Microorganisms (GCM) 10K type strain sequencing project: providing services to taxonomists for standard genome sequencing and annotation.</title>
        <authorList>
            <consortium name="The Broad Institute Genomics Platform"/>
            <consortium name="The Broad Institute Genome Sequencing Center for Infectious Disease"/>
            <person name="Wu L."/>
            <person name="Ma J."/>
        </authorList>
    </citation>
    <scope>NUCLEOTIDE SEQUENCE [LARGE SCALE GENOMIC DNA]</scope>
    <source>
        <strain evidence="1 2">JCM 12393</strain>
    </source>
</reference>
<sequence length="79" mass="8528">MLPAARLADALQRWWAWHIPAEYGAAYTCVHAVPVAADATAAPAPRPVEETMADTVHWLYRTGLLTKRQAGAAGERTAS</sequence>
<organism evidence="1 2">
    <name type="scientific">Kitasatospora putterlickiae</name>
    <dbReference type="NCBI Taxonomy" id="221725"/>
    <lineage>
        <taxon>Bacteria</taxon>
        <taxon>Bacillati</taxon>
        <taxon>Actinomycetota</taxon>
        <taxon>Actinomycetes</taxon>
        <taxon>Kitasatosporales</taxon>
        <taxon>Streptomycetaceae</taxon>
        <taxon>Kitasatospora</taxon>
    </lineage>
</organism>
<protein>
    <submittedName>
        <fullName evidence="1">Uncharacterized protein</fullName>
    </submittedName>
</protein>
<comment type="caution">
    <text evidence="1">The sequence shown here is derived from an EMBL/GenBank/DDBJ whole genome shotgun (WGS) entry which is preliminary data.</text>
</comment>
<dbReference type="EMBL" id="BAAAKJ010000028">
    <property type="protein sequence ID" value="GAA1384818.1"/>
    <property type="molecule type" value="Genomic_DNA"/>
</dbReference>
<name>A0ABN1XPC0_9ACTN</name>
<keyword evidence="2" id="KW-1185">Reference proteome</keyword>